<gene>
    <name evidence="2" type="ORF">C5F48_11555</name>
</gene>
<feature type="domain" description="ABM" evidence="1">
    <location>
        <begin position="4"/>
        <end position="92"/>
    </location>
</feature>
<protein>
    <submittedName>
        <fullName evidence="2">Antibiotic biosynthesis monooxygenase</fullName>
    </submittedName>
</protein>
<dbReference type="Pfam" id="PF03992">
    <property type="entry name" value="ABM"/>
    <property type="match status" value="1"/>
</dbReference>
<reference evidence="2 3" key="1">
    <citation type="submission" date="2018-03" db="EMBL/GenBank/DDBJ databases">
        <title>Cereibacter changlensis.</title>
        <authorList>
            <person name="Meyer T.E."/>
            <person name="Miller S."/>
            <person name="Lodha T."/>
            <person name="Gandham S."/>
            <person name="Chintalapati S."/>
            <person name="Chintalapati V.R."/>
        </authorList>
    </citation>
    <scope>NUCLEOTIDE SEQUENCE [LARGE SCALE GENOMIC DNA]</scope>
    <source>
        <strain evidence="2 3">JA139</strain>
    </source>
</reference>
<keyword evidence="2" id="KW-0503">Monooxygenase</keyword>
<dbReference type="GO" id="GO:0004497">
    <property type="term" value="F:monooxygenase activity"/>
    <property type="evidence" value="ECO:0007669"/>
    <property type="project" value="UniProtKB-KW"/>
</dbReference>
<name>A0A2T4JUR2_9RHOB</name>
<keyword evidence="2" id="KW-0560">Oxidoreductase</keyword>
<dbReference type="PROSITE" id="PS51725">
    <property type="entry name" value="ABM"/>
    <property type="match status" value="1"/>
</dbReference>
<dbReference type="Gene3D" id="3.30.70.100">
    <property type="match status" value="1"/>
</dbReference>
<keyword evidence="3" id="KW-1185">Reference proteome</keyword>
<dbReference type="RefSeq" id="WP_107664070.1">
    <property type="nucleotide sequence ID" value="NZ_PZKG01000046.1"/>
</dbReference>
<evidence type="ECO:0000259" key="1">
    <source>
        <dbReference type="PROSITE" id="PS51725"/>
    </source>
</evidence>
<evidence type="ECO:0000313" key="3">
    <source>
        <dbReference type="Proteomes" id="UP000241010"/>
    </source>
</evidence>
<dbReference type="InterPro" id="IPR007138">
    <property type="entry name" value="ABM_dom"/>
</dbReference>
<evidence type="ECO:0000313" key="2">
    <source>
        <dbReference type="EMBL" id="PTE21557.1"/>
    </source>
</evidence>
<dbReference type="InterPro" id="IPR011008">
    <property type="entry name" value="Dimeric_a/b-barrel"/>
</dbReference>
<comment type="caution">
    <text evidence="2">The sequence shown here is derived from an EMBL/GenBank/DDBJ whole genome shotgun (WGS) entry which is preliminary data.</text>
</comment>
<dbReference type="Proteomes" id="UP000241010">
    <property type="component" value="Unassembled WGS sequence"/>
</dbReference>
<dbReference type="OrthoDB" id="9797178at2"/>
<sequence>MARITLTGTLTCPNEDDADAVARYVQEHIDLSRAEAGCEKFDITPTDDPLVWQVDEIWTDRAAYEAHLARTRGSVWFVIARDVRRDFELTEA</sequence>
<dbReference type="EMBL" id="PZKG01000046">
    <property type="protein sequence ID" value="PTE21557.1"/>
    <property type="molecule type" value="Genomic_DNA"/>
</dbReference>
<dbReference type="AlphaFoldDB" id="A0A2T4JUR2"/>
<accession>A0A2T4JUR2</accession>
<dbReference type="SUPFAM" id="SSF54909">
    <property type="entry name" value="Dimeric alpha+beta barrel"/>
    <property type="match status" value="1"/>
</dbReference>
<organism evidence="2 3">
    <name type="scientific">Cereibacter changlensis JA139</name>
    <dbReference type="NCBI Taxonomy" id="1188249"/>
    <lineage>
        <taxon>Bacteria</taxon>
        <taxon>Pseudomonadati</taxon>
        <taxon>Pseudomonadota</taxon>
        <taxon>Alphaproteobacteria</taxon>
        <taxon>Rhodobacterales</taxon>
        <taxon>Paracoccaceae</taxon>
        <taxon>Cereibacter</taxon>
    </lineage>
</organism>
<proteinExistence type="predicted"/>